<dbReference type="PANTHER" id="PTHR14136">
    <property type="entry name" value="BTB_POZ DOMAIN-CONTAINING PROTEIN KCTD9"/>
    <property type="match status" value="1"/>
</dbReference>
<sequence>MAVPRTQRQGTQPSRPTGPLQTVMTFRTGPTNGPSSRRPAGAIYERHSHGERLRGVSESIGRPPDGPAPAQEPASEPGGGERSRSGGGEPDVLMPSRAELDALPAEKRLELLELRRQREAAERDHRAQERERRRQSLHQWFNSLGILVGVIVAGSGLVATALTLRAGQQDLRTARDSLRTAQEGQVTDRYIRATEQLGSGKPEVRLSAIYALERVASDSPRDTGTILDVLASYARIHDPAPGAHDADLPAQCPPDLSAALTVISRLPRTAGALHPLNLREVRCPGISLLKADLRGSDLYGANLTAATLNQADLRKANLTAANLAAAELKGATFTGADLGAAELSSTYLDGADLAGVDMTGASLAGATLAGTNLTGANLSRANLTGIEGMTAQQIRKIAKTDRHTKFGPLPTGD</sequence>
<name>A0A5C4JD54_9ACTN</name>
<protein>
    <submittedName>
        <fullName evidence="3">Pentapeptide repeat-containing protein</fullName>
    </submittedName>
</protein>
<dbReference type="SUPFAM" id="SSF141571">
    <property type="entry name" value="Pentapeptide repeat-like"/>
    <property type="match status" value="1"/>
</dbReference>
<dbReference type="OrthoDB" id="4563217at2"/>
<dbReference type="PANTHER" id="PTHR14136:SF17">
    <property type="entry name" value="BTB_POZ DOMAIN-CONTAINING PROTEIN KCTD9"/>
    <property type="match status" value="1"/>
</dbReference>
<dbReference type="AlphaFoldDB" id="A0A5C4JD54"/>
<proteinExistence type="predicted"/>
<dbReference type="Pfam" id="PF00805">
    <property type="entry name" value="Pentapeptide"/>
    <property type="match status" value="2"/>
</dbReference>
<evidence type="ECO:0000256" key="1">
    <source>
        <dbReference type="SAM" id="MobiDB-lite"/>
    </source>
</evidence>
<evidence type="ECO:0000256" key="2">
    <source>
        <dbReference type="SAM" id="Phobius"/>
    </source>
</evidence>
<feature type="compositionally biased region" description="Polar residues" evidence="1">
    <location>
        <begin position="1"/>
        <end position="35"/>
    </location>
</feature>
<evidence type="ECO:0000313" key="4">
    <source>
        <dbReference type="Proteomes" id="UP000309174"/>
    </source>
</evidence>
<organism evidence="3 4">
    <name type="scientific">Actinomadura soli</name>
    <dbReference type="NCBI Taxonomy" id="2508997"/>
    <lineage>
        <taxon>Bacteria</taxon>
        <taxon>Bacillati</taxon>
        <taxon>Actinomycetota</taxon>
        <taxon>Actinomycetes</taxon>
        <taxon>Streptosporangiales</taxon>
        <taxon>Thermomonosporaceae</taxon>
        <taxon>Actinomadura</taxon>
    </lineage>
</organism>
<dbReference type="Gene3D" id="2.160.20.80">
    <property type="entry name" value="E3 ubiquitin-protein ligase SopA"/>
    <property type="match status" value="1"/>
</dbReference>
<dbReference type="EMBL" id="VCKW01000054">
    <property type="protein sequence ID" value="TMR02174.1"/>
    <property type="molecule type" value="Genomic_DNA"/>
</dbReference>
<keyword evidence="2" id="KW-1133">Transmembrane helix</keyword>
<keyword evidence="4" id="KW-1185">Reference proteome</keyword>
<keyword evidence="2" id="KW-0472">Membrane</keyword>
<feature type="transmembrane region" description="Helical" evidence="2">
    <location>
        <begin position="140"/>
        <end position="164"/>
    </location>
</feature>
<dbReference type="InterPro" id="IPR051082">
    <property type="entry name" value="Pentapeptide-BTB/POZ_domain"/>
</dbReference>
<dbReference type="Proteomes" id="UP000309174">
    <property type="component" value="Unassembled WGS sequence"/>
</dbReference>
<dbReference type="InterPro" id="IPR001646">
    <property type="entry name" value="5peptide_repeat"/>
</dbReference>
<feature type="region of interest" description="Disordered" evidence="1">
    <location>
        <begin position="1"/>
        <end position="101"/>
    </location>
</feature>
<evidence type="ECO:0000313" key="3">
    <source>
        <dbReference type="EMBL" id="TMR02174.1"/>
    </source>
</evidence>
<reference evidence="3 4" key="1">
    <citation type="submission" date="2019-05" db="EMBL/GenBank/DDBJ databases">
        <title>Draft genome sequence of Actinomadura sp. 14C53.</title>
        <authorList>
            <person name="Saricaoglu S."/>
            <person name="Isik K."/>
        </authorList>
    </citation>
    <scope>NUCLEOTIDE SEQUENCE [LARGE SCALE GENOMIC DNA]</scope>
    <source>
        <strain evidence="3 4">14C53</strain>
    </source>
</reference>
<comment type="caution">
    <text evidence="3">The sequence shown here is derived from an EMBL/GenBank/DDBJ whole genome shotgun (WGS) entry which is preliminary data.</text>
</comment>
<keyword evidence="2" id="KW-0812">Transmembrane</keyword>
<feature type="compositionally biased region" description="Basic and acidic residues" evidence="1">
    <location>
        <begin position="44"/>
        <end position="55"/>
    </location>
</feature>
<gene>
    <name evidence="3" type="ORF">ETD83_13225</name>
</gene>
<accession>A0A5C4JD54</accession>